<reference evidence="2 3" key="1">
    <citation type="submission" date="2017-02" db="EMBL/GenBank/DDBJ databases">
        <authorList>
            <person name="Peterson S.W."/>
        </authorList>
    </citation>
    <scope>NUCLEOTIDE SEQUENCE [LARGE SCALE GENOMIC DNA]</scope>
    <source>
        <strain evidence="2 3">DSM 25262</strain>
    </source>
</reference>
<feature type="transmembrane region" description="Helical" evidence="1">
    <location>
        <begin position="12"/>
        <end position="32"/>
    </location>
</feature>
<proteinExistence type="predicted"/>
<evidence type="ECO:0000313" key="2">
    <source>
        <dbReference type="EMBL" id="SKC81604.1"/>
    </source>
</evidence>
<sequence>MSKGILKRERREHVQVLMLLLSILYIAGSLQFELLHSFIHRHELVITHSHDQEKDPCHRSIYHNDTQEGCEHDAHLIVSTKCQMCDLAFGGDQTILSYVVSAHGGFSTEYFEFYKLNLESYKAVLSSSRAPPTLA</sequence>
<keyword evidence="3" id="KW-1185">Reference proteome</keyword>
<dbReference type="Proteomes" id="UP000190961">
    <property type="component" value="Unassembled WGS sequence"/>
</dbReference>
<evidence type="ECO:0000256" key="1">
    <source>
        <dbReference type="SAM" id="Phobius"/>
    </source>
</evidence>
<keyword evidence="1" id="KW-0812">Transmembrane</keyword>
<organism evidence="2 3">
    <name type="scientific">Ohtaekwangia koreensis</name>
    <dbReference type="NCBI Taxonomy" id="688867"/>
    <lineage>
        <taxon>Bacteria</taxon>
        <taxon>Pseudomonadati</taxon>
        <taxon>Bacteroidota</taxon>
        <taxon>Cytophagia</taxon>
        <taxon>Cytophagales</taxon>
        <taxon>Fulvivirgaceae</taxon>
        <taxon>Ohtaekwangia</taxon>
    </lineage>
</organism>
<dbReference type="STRING" id="688867.SAMN05660236_3983"/>
<gene>
    <name evidence="2" type="ORF">SAMN05660236_3983</name>
</gene>
<keyword evidence="1" id="KW-0472">Membrane</keyword>
<protein>
    <submittedName>
        <fullName evidence="2">Uncharacterized protein</fullName>
    </submittedName>
</protein>
<accession>A0A1T5M0M2</accession>
<name>A0A1T5M0M2_9BACT</name>
<dbReference type="AlphaFoldDB" id="A0A1T5M0M2"/>
<keyword evidence="1" id="KW-1133">Transmembrane helix</keyword>
<evidence type="ECO:0000313" key="3">
    <source>
        <dbReference type="Proteomes" id="UP000190961"/>
    </source>
</evidence>
<dbReference type="EMBL" id="FUZU01000003">
    <property type="protein sequence ID" value="SKC81604.1"/>
    <property type="molecule type" value="Genomic_DNA"/>
</dbReference>